<keyword evidence="6 9" id="KW-0472">Membrane</keyword>
<evidence type="ECO:0000256" key="5">
    <source>
        <dbReference type="ARBA" id="ARBA00022825"/>
    </source>
</evidence>
<dbReference type="EMBL" id="JAFREP010000015">
    <property type="protein sequence ID" value="MBO1319936.1"/>
    <property type="molecule type" value="Genomic_DNA"/>
</dbReference>
<evidence type="ECO:0000256" key="2">
    <source>
        <dbReference type="ARBA" id="ARBA00008683"/>
    </source>
</evidence>
<dbReference type="InterPro" id="IPR004635">
    <property type="entry name" value="Pept_S49_SppA"/>
</dbReference>
<evidence type="ECO:0000256" key="3">
    <source>
        <dbReference type="ARBA" id="ARBA00022670"/>
    </source>
</evidence>
<keyword evidence="4" id="KW-0378">Hydrolase</keyword>
<keyword evidence="3" id="KW-0645">Protease</keyword>
<feature type="region of interest" description="Disordered" evidence="8">
    <location>
        <begin position="1"/>
        <end position="27"/>
    </location>
</feature>
<evidence type="ECO:0000313" key="12">
    <source>
        <dbReference type="Proteomes" id="UP000664417"/>
    </source>
</evidence>
<feature type="active site" description="Nucleophile" evidence="7">
    <location>
        <position position="415"/>
    </location>
</feature>
<dbReference type="CDD" id="cd07023">
    <property type="entry name" value="S49_Sppa_N_C"/>
    <property type="match status" value="1"/>
</dbReference>
<reference evidence="11" key="1">
    <citation type="submission" date="2021-03" db="EMBL/GenBank/DDBJ databases">
        <authorList>
            <person name="Wang G."/>
        </authorList>
    </citation>
    <scope>NUCLEOTIDE SEQUENCE</scope>
    <source>
        <strain evidence="11">KCTC 12899</strain>
    </source>
</reference>
<evidence type="ECO:0000259" key="10">
    <source>
        <dbReference type="Pfam" id="PF01343"/>
    </source>
</evidence>
<evidence type="ECO:0000256" key="8">
    <source>
        <dbReference type="SAM" id="MobiDB-lite"/>
    </source>
</evidence>
<protein>
    <submittedName>
        <fullName evidence="11">Signal peptide peptidase SppA</fullName>
    </submittedName>
</protein>
<dbReference type="InterPro" id="IPR004634">
    <property type="entry name" value="Pept_S49_pIV"/>
</dbReference>
<dbReference type="Pfam" id="PF01343">
    <property type="entry name" value="Peptidase_S49"/>
    <property type="match status" value="2"/>
</dbReference>
<dbReference type="CDD" id="cd07018">
    <property type="entry name" value="S49_SppA_67K_type"/>
    <property type="match status" value="1"/>
</dbReference>
<accession>A0A8J7Q7R6</accession>
<dbReference type="Gene3D" id="6.20.330.10">
    <property type="match status" value="1"/>
</dbReference>
<dbReference type="Gene3D" id="3.90.226.10">
    <property type="entry name" value="2-enoyl-CoA Hydratase, Chain A, domain 1"/>
    <property type="match status" value="3"/>
</dbReference>
<keyword evidence="12" id="KW-1185">Reference proteome</keyword>
<dbReference type="PANTHER" id="PTHR33209">
    <property type="entry name" value="PROTEASE 4"/>
    <property type="match status" value="1"/>
</dbReference>
<dbReference type="RefSeq" id="WP_207859891.1">
    <property type="nucleotide sequence ID" value="NZ_JAFREP010000015.1"/>
</dbReference>
<organism evidence="11 12">
    <name type="scientific">Acanthopleuribacter pedis</name>
    <dbReference type="NCBI Taxonomy" id="442870"/>
    <lineage>
        <taxon>Bacteria</taxon>
        <taxon>Pseudomonadati</taxon>
        <taxon>Acidobacteriota</taxon>
        <taxon>Holophagae</taxon>
        <taxon>Acanthopleuribacterales</taxon>
        <taxon>Acanthopleuribacteraceae</taxon>
        <taxon>Acanthopleuribacter</taxon>
    </lineage>
</organism>
<dbReference type="PIRSF" id="PIRSF001217">
    <property type="entry name" value="Protease_4_SppA"/>
    <property type="match status" value="1"/>
</dbReference>
<dbReference type="InterPro" id="IPR047217">
    <property type="entry name" value="S49_SppA_67K_type_N"/>
</dbReference>
<feature type="domain" description="Peptidase S49" evidence="10">
    <location>
        <begin position="147"/>
        <end position="294"/>
    </location>
</feature>
<dbReference type="NCBIfam" id="TIGR00705">
    <property type="entry name" value="SppA_67K"/>
    <property type="match status" value="1"/>
</dbReference>
<evidence type="ECO:0000256" key="9">
    <source>
        <dbReference type="SAM" id="Phobius"/>
    </source>
</evidence>
<keyword evidence="9" id="KW-0812">Transmembrane</keyword>
<evidence type="ECO:0000313" key="11">
    <source>
        <dbReference type="EMBL" id="MBO1319936.1"/>
    </source>
</evidence>
<dbReference type="InterPro" id="IPR047272">
    <property type="entry name" value="S49_SppA_C"/>
</dbReference>
<feature type="active site" description="Proton donor/acceptor" evidence="7">
    <location>
        <position position="214"/>
    </location>
</feature>
<comment type="similarity">
    <text evidence="2">Belongs to the peptidase S49 family.</text>
</comment>
<evidence type="ECO:0000256" key="1">
    <source>
        <dbReference type="ARBA" id="ARBA00004370"/>
    </source>
</evidence>
<dbReference type="GO" id="GO:0016020">
    <property type="term" value="C:membrane"/>
    <property type="evidence" value="ECO:0007669"/>
    <property type="project" value="UniProtKB-SubCell"/>
</dbReference>
<dbReference type="InterPro" id="IPR029045">
    <property type="entry name" value="ClpP/crotonase-like_dom_sf"/>
</dbReference>
<proteinExistence type="inferred from homology"/>
<dbReference type="PANTHER" id="PTHR33209:SF1">
    <property type="entry name" value="PEPTIDASE S49 DOMAIN-CONTAINING PROTEIN"/>
    <property type="match status" value="1"/>
</dbReference>
<dbReference type="Proteomes" id="UP000664417">
    <property type="component" value="Unassembled WGS sequence"/>
</dbReference>
<comment type="caution">
    <text evidence="11">The sequence shown here is derived from an EMBL/GenBank/DDBJ whole genome shotgun (WGS) entry which is preliminary data.</text>
</comment>
<sequence>MSETAPPPTPPSQPKRPVPTPPRPAPRKKKPNYLLPLLLFGLLLFGGVFIGGFALMVFMMGGGPQLVDVKSDSVLKVRVAGVIAEYEPPNPMAALFNQQFVYFHDIVNAVNKAKTDVRISGIYLEIGGSSLGWAQAEELREALKDFKSDGKWIIAHGEIWTEKEYYLASVSDEVYFEPEGYLFLDGFMSRSSFYNELLTKYGVNVHVEAFGEYKSFADQYRNNAMSEAHREATSEMLNGLEATFLEAVAEKVPEIEPVASAIAAGLYRTDTAQELGLIDELKYTDEIHQLLKEKTGRTTEGPFGGAPVVRVGQYHGPDPFASFSGPAVAVIYAKGGIQSGSQSKGFFGDSVIASGDFLRHLKRAREDKRVKAIVLRIDSPGGSSLASDVMWREIQRTSLDFGKPVIASMGSVAASGGYYMAMACDEIVAQPTTITGSIGVVTMRWDFDDLYKKMLVNVDVVKTGESADFFDPHRKLTEAEIAAFHDRTQMAYQSFVQKAADSREMPYENLEPHARGRVWLGKDALERKLVDHLGGLDTALSLAAERAGLDDYAVINYPLQDDPWAAFSNGPNAVESKLAALLPYEMRLLWDLQSQSPQPFQTLALTPYDVNIE</sequence>
<dbReference type="GO" id="GO:0006465">
    <property type="term" value="P:signal peptide processing"/>
    <property type="evidence" value="ECO:0007669"/>
    <property type="project" value="InterPro"/>
</dbReference>
<name>A0A8J7Q7R6_9BACT</name>
<dbReference type="InterPro" id="IPR002142">
    <property type="entry name" value="Peptidase_S49"/>
</dbReference>
<feature type="domain" description="Peptidase S49" evidence="10">
    <location>
        <begin position="400"/>
        <end position="549"/>
    </location>
</feature>
<evidence type="ECO:0000256" key="4">
    <source>
        <dbReference type="ARBA" id="ARBA00022801"/>
    </source>
</evidence>
<dbReference type="AlphaFoldDB" id="A0A8J7Q7R6"/>
<dbReference type="GO" id="GO:0008236">
    <property type="term" value="F:serine-type peptidase activity"/>
    <property type="evidence" value="ECO:0007669"/>
    <property type="project" value="UniProtKB-KW"/>
</dbReference>
<dbReference type="SUPFAM" id="SSF52096">
    <property type="entry name" value="ClpP/crotonase"/>
    <property type="match status" value="2"/>
</dbReference>
<gene>
    <name evidence="11" type="primary">sppA</name>
    <name evidence="11" type="ORF">J3U88_15775</name>
</gene>
<feature type="transmembrane region" description="Helical" evidence="9">
    <location>
        <begin position="33"/>
        <end position="60"/>
    </location>
</feature>
<dbReference type="NCBIfam" id="TIGR00706">
    <property type="entry name" value="SppA_dom"/>
    <property type="match status" value="1"/>
</dbReference>
<keyword evidence="9" id="KW-1133">Transmembrane helix</keyword>
<keyword evidence="5" id="KW-0720">Serine protease</keyword>
<evidence type="ECO:0000256" key="7">
    <source>
        <dbReference type="PIRSR" id="PIRSR001217-1"/>
    </source>
</evidence>
<evidence type="ECO:0000256" key="6">
    <source>
        <dbReference type="ARBA" id="ARBA00023136"/>
    </source>
</evidence>
<feature type="compositionally biased region" description="Pro residues" evidence="8">
    <location>
        <begin position="1"/>
        <end position="24"/>
    </location>
</feature>
<comment type="subcellular location">
    <subcellularLocation>
        <location evidence="1">Membrane</location>
    </subcellularLocation>
</comment>